<evidence type="ECO:0000259" key="8">
    <source>
        <dbReference type="PROSITE" id="PS50850"/>
    </source>
</evidence>
<dbReference type="RefSeq" id="WP_357990488.1">
    <property type="nucleotide sequence ID" value="NZ_JBEYBR010000013.1"/>
</dbReference>
<gene>
    <name evidence="9" type="ORF">ABZ507_07470</name>
</gene>
<dbReference type="InterPro" id="IPR020846">
    <property type="entry name" value="MFS_dom"/>
</dbReference>
<feature type="transmembrane region" description="Helical" evidence="7">
    <location>
        <begin position="169"/>
        <end position="188"/>
    </location>
</feature>
<dbReference type="Pfam" id="PF07690">
    <property type="entry name" value="MFS_1"/>
    <property type="match status" value="1"/>
</dbReference>
<keyword evidence="10" id="KW-1185">Reference proteome</keyword>
<feature type="transmembrane region" description="Helical" evidence="7">
    <location>
        <begin position="296"/>
        <end position="319"/>
    </location>
</feature>
<evidence type="ECO:0000256" key="4">
    <source>
        <dbReference type="ARBA" id="ARBA00022692"/>
    </source>
</evidence>
<feature type="transmembrane region" description="Helical" evidence="7">
    <location>
        <begin position="461"/>
        <end position="485"/>
    </location>
</feature>
<comment type="subcellular location">
    <subcellularLocation>
        <location evidence="1">Cell membrane</location>
        <topology evidence="1">Multi-pass membrane protein</topology>
    </subcellularLocation>
</comment>
<dbReference type="InterPro" id="IPR036259">
    <property type="entry name" value="MFS_trans_sf"/>
</dbReference>
<evidence type="ECO:0000313" key="9">
    <source>
        <dbReference type="EMBL" id="MEU2121664.1"/>
    </source>
</evidence>
<evidence type="ECO:0000256" key="7">
    <source>
        <dbReference type="SAM" id="Phobius"/>
    </source>
</evidence>
<evidence type="ECO:0000256" key="5">
    <source>
        <dbReference type="ARBA" id="ARBA00022989"/>
    </source>
</evidence>
<feature type="transmembrane region" description="Helical" evidence="7">
    <location>
        <begin position="255"/>
        <end position="275"/>
    </location>
</feature>
<feature type="transmembrane region" description="Helical" evidence="7">
    <location>
        <begin position="194"/>
        <end position="216"/>
    </location>
</feature>
<name>A0ABV2X6Z9_9NOCA</name>
<feature type="transmembrane region" description="Helical" evidence="7">
    <location>
        <begin position="228"/>
        <end position="249"/>
    </location>
</feature>
<accession>A0ABV2X6Z9</accession>
<dbReference type="Gene3D" id="1.20.1720.10">
    <property type="entry name" value="Multidrug resistance protein D"/>
    <property type="match status" value="1"/>
</dbReference>
<evidence type="ECO:0000256" key="6">
    <source>
        <dbReference type="ARBA" id="ARBA00023136"/>
    </source>
</evidence>
<organism evidence="9 10">
    <name type="scientific">Nocardia niwae</name>
    <dbReference type="NCBI Taxonomy" id="626084"/>
    <lineage>
        <taxon>Bacteria</taxon>
        <taxon>Bacillati</taxon>
        <taxon>Actinomycetota</taxon>
        <taxon>Actinomycetes</taxon>
        <taxon>Mycobacteriales</taxon>
        <taxon>Nocardiaceae</taxon>
        <taxon>Nocardia</taxon>
    </lineage>
</organism>
<dbReference type="Proteomes" id="UP001550535">
    <property type="component" value="Unassembled WGS sequence"/>
</dbReference>
<feature type="transmembrane region" description="Helical" evidence="7">
    <location>
        <begin position="108"/>
        <end position="132"/>
    </location>
</feature>
<dbReference type="SUPFAM" id="SSF103473">
    <property type="entry name" value="MFS general substrate transporter"/>
    <property type="match status" value="1"/>
</dbReference>
<keyword evidence="6 7" id="KW-0472">Membrane</keyword>
<evidence type="ECO:0000313" key="10">
    <source>
        <dbReference type="Proteomes" id="UP001550535"/>
    </source>
</evidence>
<keyword evidence="2" id="KW-0813">Transport</keyword>
<feature type="transmembrane region" description="Helical" evidence="7">
    <location>
        <begin position="384"/>
        <end position="411"/>
    </location>
</feature>
<dbReference type="CDD" id="cd17321">
    <property type="entry name" value="MFS_MMR_MDR_like"/>
    <property type="match status" value="1"/>
</dbReference>
<keyword evidence="5 7" id="KW-1133">Transmembrane helix</keyword>
<evidence type="ECO:0000256" key="3">
    <source>
        <dbReference type="ARBA" id="ARBA00022475"/>
    </source>
</evidence>
<feature type="transmembrane region" description="Helical" evidence="7">
    <location>
        <begin position="138"/>
        <end position="157"/>
    </location>
</feature>
<proteinExistence type="predicted"/>
<evidence type="ECO:0000256" key="1">
    <source>
        <dbReference type="ARBA" id="ARBA00004651"/>
    </source>
</evidence>
<reference evidence="9 10" key="1">
    <citation type="submission" date="2024-06" db="EMBL/GenBank/DDBJ databases">
        <title>The Natural Products Discovery Center: Release of the First 8490 Sequenced Strains for Exploring Actinobacteria Biosynthetic Diversity.</title>
        <authorList>
            <person name="Kalkreuter E."/>
            <person name="Kautsar S.A."/>
            <person name="Yang D."/>
            <person name="Bader C.D."/>
            <person name="Teijaro C.N."/>
            <person name="Fluegel L."/>
            <person name="Davis C.M."/>
            <person name="Simpson J.R."/>
            <person name="Lauterbach L."/>
            <person name="Steele A.D."/>
            <person name="Gui C."/>
            <person name="Meng S."/>
            <person name="Li G."/>
            <person name="Viehrig K."/>
            <person name="Ye F."/>
            <person name="Su P."/>
            <person name="Kiefer A.F."/>
            <person name="Nichols A."/>
            <person name="Cepeda A.J."/>
            <person name="Yan W."/>
            <person name="Fan B."/>
            <person name="Jiang Y."/>
            <person name="Adhikari A."/>
            <person name="Zheng C.-J."/>
            <person name="Schuster L."/>
            <person name="Cowan T.M."/>
            <person name="Smanski M.J."/>
            <person name="Chevrette M.G."/>
            <person name="De Carvalho L.P.S."/>
            <person name="Shen B."/>
        </authorList>
    </citation>
    <scope>NUCLEOTIDE SEQUENCE [LARGE SCALE GENOMIC DNA]</scope>
    <source>
        <strain evidence="9 10">NPDC019434</strain>
    </source>
</reference>
<keyword evidence="4 7" id="KW-0812">Transmembrane</keyword>
<dbReference type="PANTHER" id="PTHR42718">
    <property type="entry name" value="MAJOR FACILITATOR SUPERFAMILY MULTIDRUG TRANSPORTER MFSC"/>
    <property type="match status" value="1"/>
</dbReference>
<feature type="transmembrane region" description="Helical" evidence="7">
    <location>
        <begin position="359"/>
        <end position="378"/>
    </location>
</feature>
<protein>
    <submittedName>
        <fullName evidence="9">MFS transporter</fullName>
    </submittedName>
</protein>
<dbReference type="PROSITE" id="PS50850">
    <property type="entry name" value="MFS"/>
    <property type="match status" value="1"/>
</dbReference>
<feature type="transmembrane region" description="Helical" evidence="7">
    <location>
        <begin position="331"/>
        <end position="352"/>
    </location>
</feature>
<keyword evidence="3" id="KW-1003">Cell membrane</keyword>
<feature type="domain" description="Major facilitator superfamily (MFS) profile" evidence="8">
    <location>
        <begin position="41"/>
        <end position="489"/>
    </location>
</feature>
<feature type="transmembrane region" description="Helical" evidence="7">
    <location>
        <begin position="432"/>
        <end position="449"/>
    </location>
</feature>
<dbReference type="PANTHER" id="PTHR42718:SF46">
    <property type="entry name" value="BLR6921 PROTEIN"/>
    <property type="match status" value="1"/>
</dbReference>
<feature type="transmembrane region" description="Helical" evidence="7">
    <location>
        <begin position="38"/>
        <end position="59"/>
    </location>
</feature>
<sequence>MTHRASYSGCRWHDRRLFVTDPTVTPDRILPSDNPHRFGPILVALVICQLMIILDVTVVNVALPSIRADLEFTATGLSWVSNAYTLAFGGLLLLGARAGDLIGRRTTFVAGLALFTAASLAGGLAPGAGWLITARVAQGIGAALAGPNALALLTTIFTDPDRRMRALAWYSGMAGVGFAVGLVVGGLLTEWATWRSVLLINVPLGAASIGLTLRHIPQPPRRPARLDARGALAATAGIAALVFGFLSAAEPERSNSAIIGALGAGVVLILLFLAIERRARQPLLPLRLFADRNRAVAYTNVFVCYMASMSMFFFLTLYLQNVRGMSPVATGFAFLPTAVLMFALIRAVPVLLRKFGPKLVTMTGAVSMVAGLLLLTRLTTETSYFPVIFAAAALMGCGTGLALMPLAMIIMADIPTDLAGAAGGAAQTIQQLGAALGLAILVSVFGAFTDGTADPLNSVMVTGITAAFVAASVMATTTLLGTFLFRSRV</sequence>
<comment type="caution">
    <text evidence="9">The sequence shown here is derived from an EMBL/GenBank/DDBJ whole genome shotgun (WGS) entry which is preliminary data.</text>
</comment>
<feature type="transmembrane region" description="Helical" evidence="7">
    <location>
        <begin position="79"/>
        <end position="96"/>
    </location>
</feature>
<evidence type="ECO:0000256" key="2">
    <source>
        <dbReference type="ARBA" id="ARBA00022448"/>
    </source>
</evidence>
<dbReference type="InterPro" id="IPR011701">
    <property type="entry name" value="MFS"/>
</dbReference>
<dbReference type="Gene3D" id="1.20.1250.20">
    <property type="entry name" value="MFS general substrate transporter like domains"/>
    <property type="match status" value="1"/>
</dbReference>
<dbReference type="EMBL" id="JBEYBR010000013">
    <property type="protein sequence ID" value="MEU2121664.1"/>
    <property type="molecule type" value="Genomic_DNA"/>
</dbReference>